<organism evidence="3 4">
    <name type="scientific">Parabacteroides chinchillae</name>
    <dbReference type="NCBI Taxonomy" id="871327"/>
    <lineage>
        <taxon>Bacteria</taxon>
        <taxon>Pseudomonadati</taxon>
        <taxon>Bacteroidota</taxon>
        <taxon>Bacteroidia</taxon>
        <taxon>Bacteroidales</taxon>
        <taxon>Tannerellaceae</taxon>
        <taxon>Parabacteroides</taxon>
    </lineage>
</organism>
<evidence type="ECO:0000313" key="4">
    <source>
        <dbReference type="Proteomes" id="UP000236725"/>
    </source>
</evidence>
<dbReference type="Proteomes" id="UP000236725">
    <property type="component" value="Unassembled WGS sequence"/>
</dbReference>
<proteinExistence type="predicted"/>
<dbReference type="PROSITE" id="PS51257">
    <property type="entry name" value="PROKAR_LIPOPROTEIN"/>
    <property type="match status" value="1"/>
</dbReference>
<dbReference type="SUPFAM" id="SSF53649">
    <property type="entry name" value="Alkaline phosphatase-like"/>
    <property type="match status" value="1"/>
</dbReference>
<dbReference type="EMBL" id="FNVS01000004">
    <property type="protein sequence ID" value="SEF67001.1"/>
    <property type="molecule type" value="Genomic_DNA"/>
</dbReference>
<evidence type="ECO:0000259" key="2">
    <source>
        <dbReference type="Pfam" id="PF00884"/>
    </source>
</evidence>
<dbReference type="RefSeq" id="WP_103982748.1">
    <property type="nucleotide sequence ID" value="NZ_FNVS01000004.1"/>
</dbReference>
<dbReference type="PANTHER" id="PTHR43751">
    <property type="entry name" value="SULFATASE"/>
    <property type="match status" value="1"/>
</dbReference>
<protein>
    <submittedName>
        <fullName evidence="3">Arylsulfatase A</fullName>
    </submittedName>
</protein>
<comment type="caution">
    <text evidence="3">The sequence shown here is derived from an EMBL/GenBank/DDBJ whole genome shotgun (WGS) entry which is preliminary data.</text>
</comment>
<dbReference type="InterPro" id="IPR000917">
    <property type="entry name" value="Sulfatase_N"/>
</dbReference>
<keyword evidence="4" id="KW-1185">Reference proteome</keyword>
<dbReference type="PANTHER" id="PTHR43751:SF3">
    <property type="entry name" value="SULFATASE N-TERMINAL DOMAIN-CONTAINING PROTEIN"/>
    <property type="match status" value="1"/>
</dbReference>
<dbReference type="Gene3D" id="3.30.1120.10">
    <property type="match status" value="1"/>
</dbReference>
<sequence>MKTQAKACIISSALLAGLVGCKGKPEVPLNVIYILADDLGYGDVGCYGQRIIKTPNINRMAKEGLLFTQHYAGCTVSAPSRCSLMTGLHTGHSQVRGNREIKPEGQQPMEADTYTLGTMMKSAGYVTGIFGKWGLGNPGSVSVPNKMGFDEFYGYNCQRQSHTFYPDHLWHNEDKVLLPENNDNACVTYSQDLIHQQALRFIRDNRDRPFFAMLTYTLPHAELNLPHDSIYRMYENKFDETPYIGKFDKVMGGYNTSEQPKASFAAMVSRLDMYVGEVLAELKAQGLDKNTLVIFTSDNGPHHEGGADPDFFRSYGPLRGIKRDIYEGGIRVPMVAWCPGKIKSGKKTDQVCAFWDVMPTLAELVGTTLLQPGDGISFLPTLFGKGEQKQHDYLYWEFHELNGREALRAGNWKLIRQPVVGETILELYDLSKDIHEDHNLASQFPDKVEELAALMDGARTESPYFNFGREGDK</sequence>
<feature type="modified residue" description="3-oxoalanine (Ser)" evidence="1">
    <location>
        <position position="77"/>
    </location>
</feature>
<dbReference type="InterPro" id="IPR052701">
    <property type="entry name" value="GAG_Ulvan_Degrading_Sulfatases"/>
</dbReference>
<gene>
    <name evidence="3" type="ORF">SAMN05444001_104125</name>
</gene>
<evidence type="ECO:0000256" key="1">
    <source>
        <dbReference type="PIRSR" id="PIRSR600917-52"/>
    </source>
</evidence>
<dbReference type="Gene3D" id="3.40.720.10">
    <property type="entry name" value="Alkaline Phosphatase, subunit A"/>
    <property type="match status" value="1"/>
</dbReference>
<accession>A0A8G2BV47</accession>
<dbReference type="CDD" id="cd16145">
    <property type="entry name" value="ARS_like"/>
    <property type="match status" value="1"/>
</dbReference>
<evidence type="ECO:0000313" key="3">
    <source>
        <dbReference type="EMBL" id="SEF67001.1"/>
    </source>
</evidence>
<dbReference type="AlphaFoldDB" id="A0A8G2BV47"/>
<reference evidence="3 4" key="1">
    <citation type="submission" date="2016-10" db="EMBL/GenBank/DDBJ databases">
        <authorList>
            <person name="Varghese N."/>
            <person name="Submissions S."/>
        </authorList>
    </citation>
    <scope>NUCLEOTIDE SEQUENCE [LARGE SCALE GENOMIC DNA]</scope>
    <source>
        <strain evidence="3 4">DSM 29073</strain>
    </source>
</reference>
<comment type="PTM">
    <text evidence="1">The conversion to 3-oxoalanine (also known as C-formylglycine, FGly), of a serine or cysteine residue in prokaryotes and of a cysteine residue in eukaryotes, is critical for catalytic activity.</text>
</comment>
<name>A0A8G2BV47_9BACT</name>
<feature type="domain" description="Sulfatase N-terminal" evidence="2">
    <location>
        <begin position="30"/>
        <end position="366"/>
    </location>
</feature>
<dbReference type="InterPro" id="IPR017850">
    <property type="entry name" value="Alkaline_phosphatase_core_sf"/>
</dbReference>
<dbReference type="Pfam" id="PF00884">
    <property type="entry name" value="Sulfatase"/>
    <property type="match status" value="1"/>
</dbReference>